<keyword evidence="5" id="KW-0539">Nucleus</keyword>
<dbReference type="PANTHER" id="PTHR46910">
    <property type="entry name" value="TRANSCRIPTION FACTOR PDR1"/>
    <property type="match status" value="1"/>
</dbReference>
<evidence type="ECO:0000256" key="3">
    <source>
        <dbReference type="ARBA" id="ARBA00023125"/>
    </source>
</evidence>
<name>A0ABR4EA08_9PEZI</name>
<evidence type="ECO:0000256" key="1">
    <source>
        <dbReference type="ARBA" id="ARBA00004123"/>
    </source>
</evidence>
<comment type="subcellular location">
    <subcellularLocation>
        <location evidence="1">Nucleus</location>
    </subcellularLocation>
</comment>
<accession>A0ABR4EA08</accession>
<dbReference type="PANTHER" id="PTHR46910:SF37">
    <property type="entry name" value="ZN(II)2CYS6 TRANSCRIPTION FACTOR (EUROFUNG)"/>
    <property type="match status" value="1"/>
</dbReference>
<dbReference type="EMBL" id="JBAWTH010000077">
    <property type="protein sequence ID" value="KAL2279288.1"/>
    <property type="molecule type" value="Genomic_DNA"/>
</dbReference>
<evidence type="ECO:0000256" key="4">
    <source>
        <dbReference type="ARBA" id="ARBA00023163"/>
    </source>
</evidence>
<sequence length="468" mass="51851">MWISPTVFDKDGALGAPFHWSNGSDDLNMSDGLLLGGGHLEVGQNSDLFDLFNPSQPVLEDISLAGPTPPDCGHEQGVPDLQSRLAGLHLDPGFDVVEFSGVKLLSKMSSVNSRHDFNSEHMERIIVQILSRLDIPLFNSMTMDTNVGQEPSLDCLQSYLKAFSGHPYMGANYTEKNTLFSIFDDVMVTKSADAASVALVDGAIATGAKLERQLGANKSRKASIAQSYFEKALGILPKLGAKSSITIFKATLTLLAYAMRWKPDQVPGLLVDCTAHVQALRLNSRRSLSSICSDPQDETQLKQGFWLFYTIEKQYSMRMGGFSTLPDDHIDHPLPSMTESSDLHGKDLVTQCLFGRLCSYIIQRLHGREARNLPYFDSRDECLRLLEAWKDLSMSVNNHGGQEGSLRELCTRVQYFELLLCIYAQEMSKPGQLVSLEKIQGSILRASQEILYLISDIGDPIVASEWYV</sequence>
<keyword evidence="7" id="KW-1185">Reference proteome</keyword>
<dbReference type="InterPro" id="IPR050987">
    <property type="entry name" value="AtrR-like"/>
</dbReference>
<keyword evidence="4" id="KW-0804">Transcription</keyword>
<dbReference type="Proteomes" id="UP001600888">
    <property type="component" value="Unassembled WGS sequence"/>
</dbReference>
<evidence type="ECO:0000256" key="2">
    <source>
        <dbReference type="ARBA" id="ARBA00023015"/>
    </source>
</evidence>
<protein>
    <recommendedName>
        <fullName evidence="8">Transcription factor domain-containing protein</fullName>
    </recommendedName>
</protein>
<reference evidence="6 7" key="1">
    <citation type="submission" date="2024-03" db="EMBL/GenBank/DDBJ databases">
        <title>A high-quality draft genome sequence of Diaporthe vaccinii, a causative agent of upright dieback and viscid rot disease in cranberry plants.</title>
        <authorList>
            <person name="Sarrasin M."/>
            <person name="Lang B.F."/>
            <person name="Burger G."/>
        </authorList>
    </citation>
    <scope>NUCLEOTIDE SEQUENCE [LARGE SCALE GENOMIC DNA]</scope>
    <source>
        <strain evidence="6 7">IS7</strain>
    </source>
</reference>
<keyword evidence="3" id="KW-0238">DNA-binding</keyword>
<evidence type="ECO:0000313" key="7">
    <source>
        <dbReference type="Proteomes" id="UP001600888"/>
    </source>
</evidence>
<comment type="caution">
    <text evidence="6">The sequence shown here is derived from an EMBL/GenBank/DDBJ whole genome shotgun (WGS) entry which is preliminary data.</text>
</comment>
<gene>
    <name evidence="6" type="ORF">FJTKL_13498</name>
</gene>
<evidence type="ECO:0008006" key="8">
    <source>
        <dbReference type="Google" id="ProtNLM"/>
    </source>
</evidence>
<keyword evidence="2" id="KW-0805">Transcription regulation</keyword>
<dbReference type="CDD" id="cd12148">
    <property type="entry name" value="fungal_TF_MHR"/>
    <property type="match status" value="1"/>
</dbReference>
<proteinExistence type="predicted"/>
<evidence type="ECO:0000313" key="6">
    <source>
        <dbReference type="EMBL" id="KAL2279288.1"/>
    </source>
</evidence>
<evidence type="ECO:0000256" key="5">
    <source>
        <dbReference type="ARBA" id="ARBA00023242"/>
    </source>
</evidence>
<organism evidence="6 7">
    <name type="scientific">Diaporthe vaccinii</name>
    <dbReference type="NCBI Taxonomy" id="105482"/>
    <lineage>
        <taxon>Eukaryota</taxon>
        <taxon>Fungi</taxon>
        <taxon>Dikarya</taxon>
        <taxon>Ascomycota</taxon>
        <taxon>Pezizomycotina</taxon>
        <taxon>Sordariomycetes</taxon>
        <taxon>Sordariomycetidae</taxon>
        <taxon>Diaporthales</taxon>
        <taxon>Diaporthaceae</taxon>
        <taxon>Diaporthe</taxon>
        <taxon>Diaporthe eres species complex</taxon>
    </lineage>
</organism>